<dbReference type="PANTHER" id="PTHR13069:SF21">
    <property type="entry name" value="ALKYLATED DNA REPAIR PROTEIN ALKB HOMOLOG 8"/>
    <property type="match status" value="1"/>
</dbReference>
<keyword evidence="3" id="KW-0808">Transferase</keyword>
<comment type="cofactor">
    <cofactor evidence="1">
        <name>Fe(2+)</name>
        <dbReference type="ChEBI" id="CHEBI:29033"/>
    </cofactor>
</comment>
<dbReference type="GO" id="GO:0005737">
    <property type="term" value="C:cytoplasm"/>
    <property type="evidence" value="ECO:0007669"/>
    <property type="project" value="TreeGrafter"/>
</dbReference>
<evidence type="ECO:0000256" key="1">
    <source>
        <dbReference type="ARBA" id="ARBA00001954"/>
    </source>
</evidence>
<proteinExistence type="predicted"/>
<dbReference type="AlphaFoldDB" id="A0A6A0GQF4"/>
<dbReference type="GO" id="GO:0005634">
    <property type="term" value="C:nucleus"/>
    <property type="evidence" value="ECO:0007669"/>
    <property type="project" value="TreeGrafter"/>
</dbReference>
<evidence type="ECO:0000256" key="2">
    <source>
        <dbReference type="ARBA" id="ARBA00022603"/>
    </source>
</evidence>
<dbReference type="CDD" id="cd02440">
    <property type="entry name" value="AdoMet_MTases"/>
    <property type="match status" value="1"/>
</dbReference>
<dbReference type="SUPFAM" id="SSF53335">
    <property type="entry name" value="S-adenosyl-L-methionine-dependent methyltransferases"/>
    <property type="match status" value="1"/>
</dbReference>
<evidence type="ECO:0000259" key="5">
    <source>
        <dbReference type="Pfam" id="PF13532"/>
    </source>
</evidence>
<dbReference type="EMBL" id="JQDR03016840">
    <property type="protein sequence ID" value="KAA0184647.1"/>
    <property type="molecule type" value="Genomic_DNA"/>
</dbReference>
<name>A0A6A0GQF4_HYAAZ</name>
<organism evidence="6">
    <name type="scientific">Hyalella azteca</name>
    <name type="common">Amphipod</name>
    <dbReference type="NCBI Taxonomy" id="294128"/>
    <lineage>
        <taxon>Eukaryota</taxon>
        <taxon>Metazoa</taxon>
        <taxon>Ecdysozoa</taxon>
        <taxon>Arthropoda</taxon>
        <taxon>Crustacea</taxon>
        <taxon>Multicrustacea</taxon>
        <taxon>Malacostraca</taxon>
        <taxon>Eumalacostraca</taxon>
        <taxon>Peracarida</taxon>
        <taxon>Amphipoda</taxon>
        <taxon>Senticaudata</taxon>
        <taxon>Talitrida</taxon>
        <taxon>Talitroidea</taxon>
        <taxon>Hyalellidae</taxon>
        <taxon>Hyalella</taxon>
    </lineage>
</organism>
<keyword evidence="2" id="KW-0489">Methyltransferase</keyword>
<dbReference type="SUPFAM" id="SSF51197">
    <property type="entry name" value="Clavaminate synthase-like"/>
    <property type="match status" value="1"/>
</dbReference>
<reference evidence="6" key="2">
    <citation type="journal article" date="2018" name="Environ. Sci. Technol.">
        <title>The Toxicogenome of Hyalella azteca: A Model for Sediment Ecotoxicology and Evolutionary Toxicology.</title>
        <authorList>
            <person name="Poynton H.C."/>
            <person name="Hasenbein S."/>
            <person name="Benoit J.B."/>
            <person name="Sepulveda M.S."/>
            <person name="Poelchau M.F."/>
            <person name="Hughes D.S.T."/>
            <person name="Murali S.C."/>
            <person name="Chen S."/>
            <person name="Glastad K.M."/>
            <person name="Goodisman M.A.D."/>
            <person name="Werren J.H."/>
            <person name="Vineis J.H."/>
            <person name="Bowen J.L."/>
            <person name="Friedrich M."/>
            <person name="Jones J."/>
            <person name="Robertson H.M."/>
            <person name="Feyereisen R."/>
            <person name="Mechler-Hickson A."/>
            <person name="Mathers N."/>
            <person name="Lee C.E."/>
            <person name="Colbourne J.K."/>
            <person name="Biales A."/>
            <person name="Johnston J.S."/>
            <person name="Wellborn G.A."/>
            <person name="Rosendale A.J."/>
            <person name="Cridge A.G."/>
            <person name="Munoz-Torres M.C."/>
            <person name="Bain P.A."/>
            <person name="Manny A.R."/>
            <person name="Major K.M."/>
            <person name="Lambert F.N."/>
            <person name="Vulpe C.D."/>
            <person name="Tuck P."/>
            <person name="Blalock B.J."/>
            <person name="Lin Y.Y."/>
            <person name="Smith M.E."/>
            <person name="Ochoa-Acuna H."/>
            <person name="Chen M.M."/>
            <person name="Childers C.P."/>
            <person name="Qu J."/>
            <person name="Dugan S."/>
            <person name="Lee S.L."/>
            <person name="Chao H."/>
            <person name="Dinh H."/>
            <person name="Han Y."/>
            <person name="Doddapaneni H."/>
            <person name="Worley K.C."/>
            <person name="Muzny D.M."/>
            <person name="Gibbs R.A."/>
            <person name="Richards S."/>
        </authorList>
    </citation>
    <scope>NUCLEOTIDE SEQUENCE</scope>
    <source>
        <strain evidence="6">HAZT.00-mixed</strain>
        <tissue evidence="6">Whole organism</tissue>
    </source>
</reference>
<sequence length="549" mass="61144">MTFMNKKYSKKVARCVKILEKDFPSLCPGMSTDRYQVIYIGNIGHTTGYDETSILQLLHLHQAEKGSCQLALFPGKQYSFVQYTDEESANAALKTLTRDACTKEGLHQHSKVYACLVPSMPAVAWPTMHDCPPGLRLLEDFINVEEEHSLMNLIDWETAPSDSHLGGSLKNRSVRHFGYEFEYGSNSIDASCPLLAAPLPTELLAIMDRMVKQGTLQCMPDQITVNRYLPGQGIPAHTDSHGSCGSELASLSLGGPVLMNWTAPSRLLQQQREALSTDLPAADHDEILSPTDTLMGYNMLLPPRSLCVFSGEARCVRDRHKPWPNVRQFIDGLSPGAWLLDVGCGNGKYLGLNASLLQVGCDNSTGLLSIAQGRGHETVLCNCLALPFRDASYDAVICIAVLHHLASPERRMAGLRELVRVLRSSGRGLVYVWALEQTMAHRPSSYLKQKTSKNAANVKTTEAAEMNGTPSLPVHENRTQFVQQDMFVPWKLKAKTSEASTSEIQQVYHRFYHTFRDGELEQMCSNIDDINILKSFYDEGNWCIIFEKK</sequence>
<evidence type="ECO:0000259" key="4">
    <source>
        <dbReference type="Pfam" id="PF08241"/>
    </source>
</evidence>
<dbReference type="GO" id="GO:0008757">
    <property type="term" value="F:S-adenosylmethionine-dependent methyltransferase activity"/>
    <property type="evidence" value="ECO:0007669"/>
    <property type="project" value="InterPro"/>
</dbReference>
<dbReference type="Proteomes" id="UP000711488">
    <property type="component" value="Unassembled WGS sequence"/>
</dbReference>
<accession>A0A6A0GQF4</accession>
<reference evidence="6" key="3">
    <citation type="submission" date="2019-06" db="EMBL/GenBank/DDBJ databases">
        <authorList>
            <person name="Poynton C."/>
            <person name="Hasenbein S."/>
            <person name="Benoit J.B."/>
            <person name="Sepulveda M.S."/>
            <person name="Poelchau M.F."/>
            <person name="Murali S.C."/>
            <person name="Chen S."/>
            <person name="Glastad K.M."/>
            <person name="Werren J.H."/>
            <person name="Vineis J.H."/>
            <person name="Bowen J.L."/>
            <person name="Friedrich M."/>
            <person name="Jones J."/>
            <person name="Robertson H.M."/>
            <person name="Feyereisen R."/>
            <person name="Mechler-Hickson A."/>
            <person name="Mathers N."/>
            <person name="Lee C.E."/>
            <person name="Colbourne J.K."/>
            <person name="Biales A."/>
            <person name="Johnston J.S."/>
            <person name="Wellborn G.A."/>
            <person name="Rosendale A.J."/>
            <person name="Cridge A.G."/>
            <person name="Munoz-Torres M.C."/>
            <person name="Bain P.A."/>
            <person name="Manny A.R."/>
            <person name="Major K.M."/>
            <person name="Lambert F.N."/>
            <person name="Vulpe C.D."/>
            <person name="Tuck P."/>
            <person name="Blalock B.J."/>
            <person name="Lin Y.-Y."/>
            <person name="Smith M.E."/>
            <person name="Ochoa-Acuna H."/>
            <person name="Chen M.-J.M."/>
            <person name="Childers C.P."/>
            <person name="Qu J."/>
            <person name="Dugan S."/>
            <person name="Lee S.L."/>
            <person name="Chao H."/>
            <person name="Dinh H."/>
            <person name="Han Y."/>
            <person name="Doddapaneni H."/>
            <person name="Worley K.C."/>
            <person name="Muzny D.M."/>
            <person name="Gibbs R.A."/>
            <person name="Richards S."/>
        </authorList>
    </citation>
    <scope>NUCLEOTIDE SEQUENCE</scope>
    <source>
        <strain evidence="6">HAZT.00-mixed</strain>
        <tissue evidence="6">Whole organism</tissue>
    </source>
</reference>
<evidence type="ECO:0000313" key="6">
    <source>
        <dbReference type="EMBL" id="KAA0184647.1"/>
    </source>
</evidence>
<dbReference type="InterPro" id="IPR029063">
    <property type="entry name" value="SAM-dependent_MTases_sf"/>
</dbReference>
<gene>
    <name evidence="6" type="ORF">HAZT_HAZT001761</name>
</gene>
<dbReference type="GO" id="GO:0000049">
    <property type="term" value="F:tRNA binding"/>
    <property type="evidence" value="ECO:0007669"/>
    <property type="project" value="TreeGrafter"/>
</dbReference>
<dbReference type="GO" id="GO:0106335">
    <property type="term" value="F:tRNA (5-carboxymethyluridine(34)-5-O)-methyltransferase activity"/>
    <property type="evidence" value="ECO:0007669"/>
    <property type="project" value="TreeGrafter"/>
</dbReference>
<dbReference type="PANTHER" id="PTHR13069">
    <property type="entry name" value="ALKYLATED DNA REPAIR PROTEIN ALKB HOMOLOG 8"/>
    <property type="match status" value="1"/>
</dbReference>
<dbReference type="GO" id="GO:0030488">
    <property type="term" value="P:tRNA methylation"/>
    <property type="evidence" value="ECO:0007669"/>
    <property type="project" value="TreeGrafter"/>
</dbReference>
<dbReference type="OrthoDB" id="271595at2759"/>
<reference evidence="6" key="1">
    <citation type="submission" date="2014-08" db="EMBL/GenBank/DDBJ databases">
        <authorList>
            <person name="Murali S."/>
            <person name="Richards S."/>
            <person name="Bandaranaike D."/>
            <person name="Bellair M."/>
            <person name="Blankenburg K."/>
            <person name="Chao H."/>
            <person name="Dinh H."/>
            <person name="Doddapaneni H."/>
            <person name="Dugan-Rocha S."/>
            <person name="Elkadiri S."/>
            <person name="Gnanaolivu R."/>
            <person name="Hughes D."/>
            <person name="Lee S."/>
            <person name="Li M."/>
            <person name="Ming W."/>
            <person name="Munidasa M."/>
            <person name="Muniz J."/>
            <person name="Nguyen L."/>
            <person name="Osuji N."/>
            <person name="Pu L.-L."/>
            <person name="Puazo M."/>
            <person name="Skinner E."/>
            <person name="Qu C."/>
            <person name="Quiroz J."/>
            <person name="Raj R."/>
            <person name="Weissenberger G."/>
            <person name="Xin Y."/>
            <person name="Zou X."/>
            <person name="Han Y."/>
            <person name="Worley K."/>
            <person name="Muzny D."/>
            <person name="Gibbs R."/>
        </authorList>
    </citation>
    <scope>NUCLEOTIDE SEQUENCE</scope>
    <source>
        <strain evidence="6">HAZT.00-mixed</strain>
        <tissue evidence="6">Whole organism</tissue>
    </source>
</reference>
<dbReference type="InterPro" id="IPR051422">
    <property type="entry name" value="AlkB_tRNA_MeTrf/Diox"/>
</dbReference>
<dbReference type="Pfam" id="PF08241">
    <property type="entry name" value="Methyltransf_11"/>
    <property type="match status" value="1"/>
</dbReference>
<feature type="domain" description="Alpha-ketoglutarate-dependent dioxygenase AlkB-like" evidence="5">
    <location>
        <begin position="182"/>
        <end position="314"/>
    </location>
</feature>
<dbReference type="Gene3D" id="2.60.120.590">
    <property type="entry name" value="Alpha-ketoglutarate-dependent dioxygenase AlkB-like"/>
    <property type="match status" value="1"/>
</dbReference>
<protein>
    <recommendedName>
        <fullName evidence="7">S-adenosyl-L-methionine-dependent tRNA methyltransferase ABH8</fullName>
    </recommendedName>
</protein>
<evidence type="ECO:0008006" key="7">
    <source>
        <dbReference type="Google" id="ProtNLM"/>
    </source>
</evidence>
<dbReference type="GO" id="GO:0002098">
    <property type="term" value="P:tRNA wobble uridine modification"/>
    <property type="evidence" value="ECO:0007669"/>
    <property type="project" value="TreeGrafter"/>
</dbReference>
<dbReference type="InterPro" id="IPR037151">
    <property type="entry name" value="AlkB-like_sf"/>
</dbReference>
<dbReference type="Gene3D" id="3.40.50.150">
    <property type="entry name" value="Vaccinia Virus protein VP39"/>
    <property type="match status" value="1"/>
</dbReference>
<evidence type="ECO:0000256" key="3">
    <source>
        <dbReference type="ARBA" id="ARBA00022679"/>
    </source>
</evidence>
<feature type="domain" description="Methyltransferase type 11" evidence="4">
    <location>
        <begin position="340"/>
        <end position="427"/>
    </location>
</feature>
<dbReference type="Pfam" id="PF13532">
    <property type="entry name" value="2OG-FeII_Oxy_2"/>
    <property type="match status" value="1"/>
</dbReference>
<dbReference type="InterPro" id="IPR035979">
    <property type="entry name" value="RBD_domain_sf"/>
</dbReference>
<dbReference type="InterPro" id="IPR013216">
    <property type="entry name" value="Methyltransf_11"/>
</dbReference>
<dbReference type="InterPro" id="IPR027450">
    <property type="entry name" value="AlkB-like"/>
</dbReference>
<dbReference type="SUPFAM" id="SSF54928">
    <property type="entry name" value="RNA-binding domain, RBD"/>
    <property type="match status" value="1"/>
</dbReference>
<comment type="caution">
    <text evidence="6">The sequence shown here is derived from an EMBL/GenBank/DDBJ whole genome shotgun (WGS) entry which is preliminary data.</text>
</comment>